<dbReference type="AlphaFoldDB" id="A0A1H0BQJ0"/>
<dbReference type="Gene3D" id="3.40.50.2000">
    <property type="entry name" value="Glycogen Phosphorylase B"/>
    <property type="match status" value="1"/>
</dbReference>
<name>A0A1H0BQJ0_9ACTN</name>
<organism evidence="5 6">
    <name type="scientific">Nocardioides szechwanensis</name>
    <dbReference type="NCBI Taxonomy" id="1005944"/>
    <lineage>
        <taxon>Bacteria</taxon>
        <taxon>Bacillati</taxon>
        <taxon>Actinomycetota</taxon>
        <taxon>Actinomycetes</taxon>
        <taxon>Propionibacteriales</taxon>
        <taxon>Nocardioidaceae</taxon>
        <taxon>Nocardioides</taxon>
    </lineage>
</organism>
<dbReference type="Pfam" id="PF13439">
    <property type="entry name" value="Glyco_transf_4"/>
    <property type="match status" value="1"/>
</dbReference>
<dbReference type="GO" id="GO:0009103">
    <property type="term" value="P:lipopolysaccharide biosynthetic process"/>
    <property type="evidence" value="ECO:0007669"/>
    <property type="project" value="TreeGrafter"/>
</dbReference>
<evidence type="ECO:0000256" key="1">
    <source>
        <dbReference type="ARBA" id="ARBA00022676"/>
    </source>
</evidence>
<evidence type="ECO:0000259" key="3">
    <source>
        <dbReference type="Pfam" id="PF00534"/>
    </source>
</evidence>
<feature type="domain" description="Glycosyltransferase subfamily 4-like N-terminal" evidence="4">
    <location>
        <begin position="24"/>
        <end position="185"/>
    </location>
</feature>
<reference evidence="5 6" key="1">
    <citation type="submission" date="2016-10" db="EMBL/GenBank/DDBJ databases">
        <authorList>
            <person name="de Groot N.N."/>
        </authorList>
    </citation>
    <scope>NUCLEOTIDE SEQUENCE [LARGE SCALE GENOMIC DNA]</scope>
    <source>
        <strain evidence="5 6">CGMCC 1.11147</strain>
    </source>
</reference>
<keyword evidence="6" id="KW-1185">Reference proteome</keyword>
<gene>
    <name evidence="5" type="ORF">SAMN05192576_2202</name>
</gene>
<evidence type="ECO:0000256" key="2">
    <source>
        <dbReference type="ARBA" id="ARBA00022679"/>
    </source>
</evidence>
<accession>A0A1H0BQJ0</accession>
<dbReference type="STRING" id="1005944.SAMN05192576_2202"/>
<dbReference type="PANTHER" id="PTHR46401:SF2">
    <property type="entry name" value="GLYCOSYLTRANSFERASE WBBK-RELATED"/>
    <property type="match status" value="1"/>
</dbReference>
<evidence type="ECO:0000313" key="5">
    <source>
        <dbReference type="EMBL" id="SDN47835.1"/>
    </source>
</evidence>
<dbReference type="InterPro" id="IPR028098">
    <property type="entry name" value="Glyco_trans_4-like_N"/>
</dbReference>
<dbReference type="PANTHER" id="PTHR46401">
    <property type="entry name" value="GLYCOSYLTRANSFERASE WBBK-RELATED"/>
    <property type="match status" value="1"/>
</dbReference>
<dbReference type="EMBL" id="FNIC01000003">
    <property type="protein sequence ID" value="SDN47835.1"/>
    <property type="molecule type" value="Genomic_DNA"/>
</dbReference>
<dbReference type="Proteomes" id="UP000199004">
    <property type="component" value="Unassembled WGS sequence"/>
</dbReference>
<proteinExistence type="predicted"/>
<keyword evidence="1" id="KW-0328">Glycosyltransferase</keyword>
<dbReference type="SUPFAM" id="SSF53756">
    <property type="entry name" value="UDP-Glycosyltransferase/glycogen phosphorylase"/>
    <property type="match status" value="1"/>
</dbReference>
<keyword evidence="2 5" id="KW-0808">Transferase</keyword>
<sequence length="355" mass="39499">MDSLGNVIPTRGTSIVFDVAASHGGAMSVLSDFYDELVATQRPGKVYLVHSTGQFRSTESVRVLKYSWPKRNWIFRLAFDLFMAPMLIGVTRAERVVSLQNLMVPFTGKPQTLLVHTPLPFVDVRFAFREAPLLWVYQRIMAPAILYSIRHCELTIVQTRWMREAVLARTGAPSESVQVIPPAVPQTRTKGRDSGVPATAPTFFYPASDVVYKNHALVVEAVEQLQTMGLSGFTVIFTLTGNESTRIVELKRRSESLSLPIRYVGTMSREEALDKISKSVLVFPSYVETFGLPLLEARQAGCLILATDLPFAREVLAGYERAEYFDPFSAASLRDRMADIILGHCQTTGVRGESS</sequence>
<dbReference type="Pfam" id="PF00534">
    <property type="entry name" value="Glycos_transf_1"/>
    <property type="match status" value="1"/>
</dbReference>
<evidence type="ECO:0000313" key="6">
    <source>
        <dbReference type="Proteomes" id="UP000199004"/>
    </source>
</evidence>
<evidence type="ECO:0000259" key="4">
    <source>
        <dbReference type="Pfam" id="PF13439"/>
    </source>
</evidence>
<protein>
    <submittedName>
        <fullName evidence="5">Glycosyltransferase involved in cell wall bisynthesis</fullName>
    </submittedName>
</protein>
<dbReference type="GO" id="GO:0016757">
    <property type="term" value="F:glycosyltransferase activity"/>
    <property type="evidence" value="ECO:0007669"/>
    <property type="project" value="UniProtKB-KW"/>
</dbReference>
<dbReference type="InterPro" id="IPR001296">
    <property type="entry name" value="Glyco_trans_1"/>
</dbReference>
<feature type="domain" description="Glycosyl transferase family 1" evidence="3">
    <location>
        <begin position="192"/>
        <end position="341"/>
    </location>
</feature>